<sequence>MFWKLEKSKAALEVLDKFSEFGCTSDGDSYYLAIQAAGKKSMVGAAWGVCEKMISSGCFADGKKAGEIVTFFCKGKKVTEAHSVYLAAKEKKNDETISMALELLEEYKGESLKHAGKSFAAVIHSLCRMKNVKDAKKLLMRMDCLKREKWRNAKDMIRVMERRGLRPDVYTYSMIMSGYAKGGMIDEAHYHILICGYCKMEEFEKALECLKEMKEDGVQPNVDEYNKLIQSLCLKAMDWRTAEKLLEEMEGSGLYLKGITRSLIAAVKELEMEEMSKDSQEA</sequence>
<gene>
    <name evidence="3" type="ORF">TRIUR3_02952</name>
</gene>
<dbReference type="GO" id="GO:0003729">
    <property type="term" value="F:mRNA binding"/>
    <property type="evidence" value="ECO:0007669"/>
    <property type="project" value="TreeGrafter"/>
</dbReference>
<evidence type="ECO:0000256" key="1">
    <source>
        <dbReference type="ARBA" id="ARBA00022737"/>
    </source>
</evidence>
<dbReference type="Pfam" id="PF01535">
    <property type="entry name" value="PPR"/>
    <property type="match status" value="1"/>
</dbReference>
<evidence type="ECO:0008006" key="4">
    <source>
        <dbReference type="Google" id="ProtNLM"/>
    </source>
</evidence>
<keyword evidence="2" id="KW-0809">Transit peptide</keyword>
<organism evidence="3">
    <name type="scientific">Triticum urartu</name>
    <name type="common">Red wild einkorn</name>
    <name type="synonym">Crithodium urartu</name>
    <dbReference type="NCBI Taxonomy" id="4572"/>
    <lineage>
        <taxon>Eukaryota</taxon>
        <taxon>Viridiplantae</taxon>
        <taxon>Streptophyta</taxon>
        <taxon>Embryophyta</taxon>
        <taxon>Tracheophyta</taxon>
        <taxon>Spermatophyta</taxon>
        <taxon>Magnoliopsida</taxon>
        <taxon>Liliopsida</taxon>
        <taxon>Poales</taxon>
        <taxon>Poaceae</taxon>
        <taxon>BOP clade</taxon>
        <taxon>Pooideae</taxon>
        <taxon>Triticodae</taxon>
        <taxon>Triticeae</taxon>
        <taxon>Triticinae</taxon>
        <taxon>Triticum</taxon>
    </lineage>
</organism>
<dbReference type="InterPro" id="IPR002885">
    <property type="entry name" value="PPR_rpt"/>
</dbReference>
<protein>
    <recommendedName>
        <fullName evidence="4">Pentacotripeptide-repeat region of PRORP domain-containing protein</fullName>
    </recommendedName>
</protein>
<dbReference type="NCBIfam" id="TIGR00756">
    <property type="entry name" value="PPR"/>
    <property type="match status" value="3"/>
</dbReference>
<dbReference type="PANTHER" id="PTHR47933">
    <property type="entry name" value="PENTATRICOPEPTIDE REPEAT-CONTAINING PROTEIN 1, MITOCHONDRIAL"/>
    <property type="match status" value="1"/>
</dbReference>
<proteinExistence type="predicted"/>
<dbReference type="STRING" id="4572.M7ZV53"/>
<dbReference type="PANTHER" id="PTHR47933:SF11">
    <property type="entry name" value="PENTATRICOPEPTIDE REPEAT-CONTAINING PROTEIN 2"/>
    <property type="match status" value="1"/>
</dbReference>
<dbReference type="PROSITE" id="PS51375">
    <property type="entry name" value="PPR"/>
    <property type="match status" value="2"/>
</dbReference>
<dbReference type="EMBL" id="KD160316">
    <property type="protein sequence ID" value="EMS56270.1"/>
    <property type="molecule type" value="Genomic_DNA"/>
</dbReference>
<dbReference type="Pfam" id="PF13041">
    <property type="entry name" value="PPR_2"/>
    <property type="match status" value="2"/>
</dbReference>
<evidence type="ECO:0000256" key="2">
    <source>
        <dbReference type="ARBA" id="ARBA00022946"/>
    </source>
</evidence>
<dbReference type="OMA" id="MIRVMER"/>
<dbReference type="eggNOG" id="KOG4197">
    <property type="taxonomic scope" value="Eukaryota"/>
</dbReference>
<accession>M7ZV53</accession>
<keyword evidence="1" id="KW-0677">Repeat</keyword>
<dbReference type="InterPro" id="IPR011990">
    <property type="entry name" value="TPR-like_helical_dom_sf"/>
</dbReference>
<name>M7ZV53_TRIUA</name>
<dbReference type="InterPro" id="IPR051240">
    <property type="entry name" value="Mito_RNA-Proc/Resp"/>
</dbReference>
<dbReference type="AlphaFoldDB" id="M7ZV53"/>
<evidence type="ECO:0000313" key="3">
    <source>
        <dbReference type="EMBL" id="EMS56270.1"/>
    </source>
</evidence>
<dbReference type="Gene3D" id="1.25.40.10">
    <property type="entry name" value="Tetratricopeptide repeat domain"/>
    <property type="match status" value="3"/>
</dbReference>
<reference evidence="3" key="1">
    <citation type="journal article" date="2013" name="Nature">
        <title>Draft genome of the wheat A-genome progenitor Triticum urartu.</title>
        <authorList>
            <person name="Ling H.Q."/>
            <person name="Zhao S."/>
            <person name="Liu D."/>
            <person name="Wang J."/>
            <person name="Sun H."/>
            <person name="Zhang C."/>
            <person name="Fan H."/>
            <person name="Li D."/>
            <person name="Dong L."/>
            <person name="Tao Y."/>
            <person name="Gao C."/>
            <person name="Wu H."/>
            <person name="Li Y."/>
            <person name="Cui Y."/>
            <person name="Guo X."/>
            <person name="Zheng S."/>
            <person name="Wang B."/>
            <person name="Yu K."/>
            <person name="Liang Q."/>
            <person name="Yang W."/>
            <person name="Lou X."/>
            <person name="Chen J."/>
            <person name="Feng M."/>
            <person name="Jian J."/>
            <person name="Zhang X."/>
            <person name="Luo G."/>
            <person name="Jiang Y."/>
            <person name="Liu J."/>
            <person name="Wang Z."/>
            <person name="Sha Y."/>
            <person name="Zhang B."/>
            <person name="Wu H."/>
            <person name="Tang D."/>
            <person name="Shen Q."/>
            <person name="Xue P."/>
            <person name="Zou S."/>
            <person name="Wang X."/>
            <person name="Liu X."/>
            <person name="Wang F."/>
            <person name="Yang Y."/>
            <person name="An X."/>
            <person name="Dong Z."/>
            <person name="Zhang K."/>
            <person name="Zhang X."/>
            <person name="Luo M.C."/>
            <person name="Dvorak J."/>
            <person name="Tong Y."/>
            <person name="Wang J."/>
            <person name="Yang H."/>
            <person name="Li Z."/>
            <person name="Wang D."/>
            <person name="Zhang A."/>
            <person name="Wang J."/>
        </authorList>
    </citation>
    <scope>NUCLEOTIDE SEQUENCE</scope>
</reference>